<dbReference type="AlphaFoldDB" id="A0A0D0B900"/>
<feature type="compositionally biased region" description="Low complexity" evidence="1">
    <location>
        <begin position="128"/>
        <end position="138"/>
    </location>
</feature>
<keyword evidence="2" id="KW-0812">Transmembrane</keyword>
<evidence type="ECO:0000256" key="3">
    <source>
        <dbReference type="SAM" id="SignalP"/>
    </source>
</evidence>
<protein>
    <recommendedName>
        <fullName evidence="6">Mid2 domain-containing protein</fullName>
    </recommendedName>
</protein>
<evidence type="ECO:0000313" key="5">
    <source>
        <dbReference type="Proteomes" id="UP000053593"/>
    </source>
</evidence>
<keyword evidence="3" id="KW-0732">Signal</keyword>
<feature type="signal peptide" evidence="3">
    <location>
        <begin position="1"/>
        <end position="17"/>
    </location>
</feature>
<feature type="chain" id="PRO_5002207931" description="Mid2 domain-containing protein" evidence="3">
    <location>
        <begin position="18"/>
        <end position="363"/>
    </location>
</feature>
<evidence type="ECO:0008006" key="6">
    <source>
        <dbReference type="Google" id="ProtNLM"/>
    </source>
</evidence>
<feature type="compositionally biased region" description="Basic and acidic residues" evidence="1">
    <location>
        <begin position="321"/>
        <end position="339"/>
    </location>
</feature>
<feature type="region of interest" description="Disordered" evidence="1">
    <location>
        <begin position="258"/>
        <end position="344"/>
    </location>
</feature>
<evidence type="ECO:0000256" key="1">
    <source>
        <dbReference type="SAM" id="MobiDB-lite"/>
    </source>
</evidence>
<feature type="transmembrane region" description="Helical" evidence="2">
    <location>
        <begin position="193"/>
        <end position="216"/>
    </location>
</feature>
<dbReference type="HOGENOM" id="CLU_763026_0_0_1"/>
<accession>A0A0D0B900</accession>
<feature type="compositionally biased region" description="Polar residues" evidence="1">
    <location>
        <begin position="268"/>
        <end position="278"/>
    </location>
</feature>
<name>A0A0D0B900_9AGAR</name>
<dbReference type="Proteomes" id="UP000053593">
    <property type="component" value="Unassembled WGS sequence"/>
</dbReference>
<dbReference type="OrthoDB" id="3070522at2759"/>
<feature type="region of interest" description="Disordered" evidence="1">
    <location>
        <begin position="122"/>
        <end position="148"/>
    </location>
</feature>
<dbReference type="EMBL" id="KN834777">
    <property type="protein sequence ID" value="KIK60020.1"/>
    <property type="molecule type" value="Genomic_DNA"/>
</dbReference>
<feature type="compositionally biased region" description="Low complexity" evidence="1">
    <location>
        <begin position="284"/>
        <end position="301"/>
    </location>
</feature>
<keyword evidence="2" id="KW-0472">Membrane</keyword>
<keyword evidence="5" id="KW-1185">Reference proteome</keyword>
<proteinExistence type="predicted"/>
<evidence type="ECO:0000313" key="4">
    <source>
        <dbReference type="EMBL" id="KIK60020.1"/>
    </source>
</evidence>
<gene>
    <name evidence="4" type="ORF">GYMLUDRAFT_244803</name>
</gene>
<organism evidence="4 5">
    <name type="scientific">Collybiopsis luxurians FD-317 M1</name>
    <dbReference type="NCBI Taxonomy" id="944289"/>
    <lineage>
        <taxon>Eukaryota</taxon>
        <taxon>Fungi</taxon>
        <taxon>Dikarya</taxon>
        <taxon>Basidiomycota</taxon>
        <taxon>Agaricomycotina</taxon>
        <taxon>Agaricomycetes</taxon>
        <taxon>Agaricomycetidae</taxon>
        <taxon>Agaricales</taxon>
        <taxon>Marasmiineae</taxon>
        <taxon>Omphalotaceae</taxon>
        <taxon>Collybiopsis</taxon>
        <taxon>Collybiopsis luxurians</taxon>
    </lineage>
</organism>
<sequence>MRSLTLFFLSFCTFAAGFNFTGIPSTATVNETSFAKLIIDSGDPTSFSLLLRNSLDAGGEILDTFQSVTGTGTGFGFKPTQTGIFMIEVISNLQPISENQEPDNVFAASSTFNVVAANETQSSSNGQSFSTTASATATDVPEPTSTVSALAGSSSLTVGGSSMTRTESTSVSLSTIPLASSTSAAAGPANRTAFVAGGVGGGLGLLLLLAIILLCFRRRSIISTHPMSGMIRDNEGSADGAVSPFVVNHLMSLSKGKNRHKAAEERGNTQLAQQNTSPVVPEMSRPSPQSRIQRTRSIIRIPMDRPMGPFNNASDESPGARTRERSGRVGAFRHQDSGWRDLPLTRSSISEETVELPPEYSSV</sequence>
<reference evidence="4 5" key="1">
    <citation type="submission" date="2014-04" db="EMBL/GenBank/DDBJ databases">
        <title>Evolutionary Origins and Diversification of the Mycorrhizal Mutualists.</title>
        <authorList>
            <consortium name="DOE Joint Genome Institute"/>
            <consortium name="Mycorrhizal Genomics Consortium"/>
            <person name="Kohler A."/>
            <person name="Kuo A."/>
            <person name="Nagy L.G."/>
            <person name="Floudas D."/>
            <person name="Copeland A."/>
            <person name="Barry K.W."/>
            <person name="Cichocki N."/>
            <person name="Veneault-Fourrey C."/>
            <person name="LaButti K."/>
            <person name="Lindquist E.A."/>
            <person name="Lipzen A."/>
            <person name="Lundell T."/>
            <person name="Morin E."/>
            <person name="Murat C."/>
            <person name="Riley R."/>
            <person name="Ohm R."/>
            <person name="Sun H."/>
            <person name="Tunlid A."/>
            <person name="Henrissat B."/>
            <person name="Grigoriev I.V."/>
            <person name="Hibbett D.S."/>
            <person name="Martin F."/>
        </authorList>
    </citation>
    <scope>NUCLEOTIDE SEQUENCE [LARGE SCALE GENOMIC DNA]</scope>
    <source>
        <strain evidence="4 5">FD-317 M1</strain>
    </source>
</reference>
<keyword evidence="2" id="KW-1133">Transmembrane helix</keyword>
<evidence type="ECO:0000256" key="2">
    <source>
        <dbReference type="SAM" id="Phobius"/>
    </source>
</evidence>